<reference evidence="1 2" key="1">
    <citation type="submission" date="2020-08" db="EMBL/GenBank/DDBJ databases">
        <title>Genome public.</title>
        <authorList>
            <person name="Liu C."/>
            <person name="Sun Q."/>
        </authorList>
    </citation>
    <scope>NUCLEOTIDE SEQUENCE [LARGE SCALE GENOMIC DNA]</scope>
    <source>
        <strain evidence="1 2">NSJ-6</strain>
    </source>
</reference>
<dbReference type="NCBIfam" id="TIGR01484">
    <property type="entry name" value="HAD-SF-IIB"/>
    <property type="match status" value="1"/>
</dbReference>
<sequence>MKLLASDFDGTLFFHSEKDDMRIKDLEAIRKFQDEGNLFGICTGRHLKGIIDPTRDRVNYDFYIVNSGAVILDKNKNVIQKNMIKTEVAKKVVSKIDKSVEVTFIIDNQFYAINRKNDWPMRIIEVSSMDEINESEIEGLSFHFKDIDETTKVYNEIVEKYNDIIDVYQNVNNLDFAPKGCSKGNALKMIMDYYKIDKDNMNCIGDSWNDLPMFKSIENSFTFTYSPVDVQKETKHVINNLEECISIILDIQPC</sequence>
<evidence type="ECO:0000313" key="2">
    <source>
        <dbReference type="Proteomes" id="UP000596929"/>
    </source>
</evidence>
<dbReference type="Pfam" id="PF08282">
    <property type="entry name" value="Hydrolase_3"/>
    <property type="match status" value="1"/>
</dbReference>
<proteinExistence type="predicted"/>
<dbReference type="InterPro" id="IPR023214">
    <property type="entry name" value="HAD_sf"/>
</dbReference>
<dbReference type="InterPro" id="IPR006379">
    <property type="entry name" value="HAD-SF_hydro_IIB"/>
</dbReference>
<dbReference type="RefSeq" id="WP_186860692.1">
    <property type="nucleotide sequence ID" value="NZ_JACOOO010000037.1"/>
</dbReference>
<protein>
    <submittedName>
        <fullName evidence="1">HAD-IIB family hydrolase</fullName>
    </submittedName>
</protein>
<dbReference type="Gene3D" id="3.40.50.1000">
    <property type="entry name" value="HAD superfamily/HAD-like"/>
    <property type="match status" value="1"/>
</dbReference>
<dbReference type="Gene3D" id="3.30.1240.10">
    <property type="match status" value="1"/>
</dbReference>
<keyword evidence="1" id="KW-0378">Hydrolase</keyword>
<dbReference type="EMBL" id="JACOOO010000037">
    <property type="protein sequence ID" value="MBC5630324.1"/>
    <property type="molecule type" value="Genomic_DNA"/>
</dbReference>
<evidence type="ECO:0000313" key="1">
    <source>
        <dbReference type="EMBL" id="MBC5630324.1"/>
    </source>
</evidence>
<dbReference type="Proteomes" id="UP000596929">
    <property type="component" value="Unassembled WGS sequence"/>
</dbReference>
<dbReference type="PANTHER" id="PTHR10000:SF8">
    <property type="entry name" value="HAD SUPERFAMILY HYDROLASE-LIKE, TYPE 3"/>
    <property type="match status" value="1"/>
</dbReference>
<gene>
    <name evidence="1" type="ORF">H8S20_15790</name>
</gene>
<dbReference type="SUPFAM" id="SSF56784">
    <property type="entry name" value="HAD-like"/>
    <property type="match status" value="1"/>
</dbReference>
<organism evidence="1 2">
    <name type="scientific">Clostridium hominis</name>
    <dbReference type="NCBI Taxonomy" id="2763036"/>
    <lineage>
        <taxon>Bacteria</taxon>
        <taxon>Bacillati</taxon>
        <taxon>Bacillota</taxon>
        <taxon>Clostridia</taxon>
        <taxon>Eubacteriales</taxon>
        <taxon>Clostridiaceae</taxon>
        <taxon>Clostridium</taxon>
    </lineage>
</organism>
<accession>A0ABR7DFX9</accession>
<keyword evidence="2" id="KW-1185">Reference proteome</keyword>
<name>A0ABR7DFX9_9CLOT</name>
<comment type="caution">
    <text evidence="1">The sequence shown here is derived from an EMBL/GenBank/DDBJ whole genome shotgun (WGS) entry which is preliminary data.</text>
</comment>
<dbReference type="PANTHER" id="PTHR10000">
    <property type="entry name" value="PHOSPHOSERINE PHOSPHATASE"/>
    <property type="match status" value="1"/>
</dbReference>
<dbReference type="InterPro" id="IPR036412">
    <property type="entry name" value="HAD-like_sf"/>
</dbReference>
<dbReference type="GO" id="GO:0016787">
    <property type="term" value="F:hydrolase activity"/>
    <property type="evidence" value="ECO:0007669"/>
    <property type="project" value="UniProtKB-KW"/>
</dbReference>